<sequence>MLGMFKRDPKKKLQQEYERKLQAAMEASRNGDMRANATLTEEAETLLAEIRRIEATQ</sequence>
<name>A0A7Z0N4N4_9GAMM</name>
<gene>
    <name evidence="2" type="ORF">HZU72_02740</name>
</gene>
<dbReference type="Proteomes" id="UP000520876">
    <property type="component" value="Unassembled WGS sequence"/>
</dbReference>
<accession>A0A7Z0N4N4</accession>
<organism evidence="2 3">
    <name type="scientific">Vreelandella sedimenti</name>
    <dbReference type="NCBI Taxonomy" id="2729618"/>
    <lineage>
        <taxon>Bacteria</taxon>
        <taxon>Pseudomonadati</taxon>
        <taxon>Pseudomonadota</taxon>
        <taxon>Gammaproteobacteria</taxon>
        <taxon>Oceanospirillales</taxon>
        <taxon>Halomonadaceae</taxon>
        <taxon>Vreelandella</taxon>
    </lineage>
</organism>
<keyword evidence="1" id="KW-0175">Coiled coil</keyword>
<dbReference type="EMBL" id="JACCGK010000002">
    <property type="protein sequence ID" value="NYT71343.1"/>
    <property type="molecule type" value="Genomic_DNA"/>
</dbReference>
<comment type="caution">
    <text evidence="2">The sequence shown here is derived from an EMBL/GenBank/DDBJ whole genome shotgun (WGS) entry which is preliminary data.</text>
</comment>
<protein>
    <submittedName>
        <fullName evidence="2">Lacal_2735 family protein</fullName>
    </submittedName>
</protein>
<feature type="coiled-coil region" evidence="1">
    <location>
        <begin position="10"/>
        <end position="56"/>
    </location>
</feature>
<keyword evidence="3" id="KW-1185">Reference proteome</keyword>
<dbReference type="AlphaFoldDB" id="A0A7Z0N4N4"/>
<evidence type="ECO:0000313" key="3">
    <source>
        <dbReference type="Proteomes" id="UP000520876"/>
    </source>
</evidence>
<dbReference type="Pfam" id="PF20027">
    <property type="entry name" value="DUF6435"/>
    <property type="match status" value="1"/>
</dbReference>
<proteinExistence type="predicted"/>
<reference evidence="2 3" key="1">
    <citation type="submission" date="2020-07" db="EMBL/GenBank/DDBJ databases">
        <title>Halomonas sp. QX-2 draft genome sequence.</title>
        <authorList>
            <person name="Qiu X."/>
        </authorList>
    </citation>
    <scope>NUCLEOTIDE SEQUENCE [LARGE SCALE GENOMIC DNA]</scope>
    <source>
        <strain evidence="2 3">QX-2</strain>
    </source>
</reference>
<dbReference type="NCBIfam" id="NF033487">
    <property type="entry name" value="Lacal_2735_fam"/>
    <property type="match status" value="1"/>
</dbReference>
<evidence type="ECO:0000256" key="1">
    <source>
        <dbReference type="SAM" id="Coils"/>
    </source>
</evidence>
<dbReference type="InterPro" id="IPR045493">
    <property type="entry name" value="DUF6435"/>
</dbReference>
<dbReference type="RefSeq" id="WP_180090370.1">
    <property type="nucleotide sequence ID" value="NZ_CAXAZJ010000008.1"/>
</dbReference>
<evidence type="ECO:0000313" key="2">
    <source>
        <dbReference type="EMBL" id="NYT71343.1"/>
    </source>
</evidence>